<feature type="transmembrane region" description="Helical" evidence="1">
    <location>
        <begin position="6"/>
        <end position="25"/>
    </location>
</feature>
<gene>
    <name evidence="2" type="ORF">N6H18_16260</name>
</gene>
<evidence type="ECO:0000313" key="3">
    <source>
        <dbReference type="Proteomes" id="UP001065174"/>
    </source>
</evidence>
<dbReference type="Proteomes" id="UP001065174">
    <property type="component" value="Chromosome"/>
</dbReference>
<dbReference type="EMBL" id="CP106679">
    <property type="protein sequence ID" value="UXP31900.1"/>
    <property type="molecule type" value="Genomic_DNA"/>
</dbReference>
<keyword evidence="3" id="KW-1185">Reference proteome</keyword>
<evidence type="ECO:0000313" key="2">
    <source>
        <dbReference type="EMBL" id="UXP31900.1"/>
    </source>
</evidence>
<organism evidence="2 3">
    <name type="scientific">Reichenbachiella agarivorans</name>
    <dbReference type="NCBI Taxonomy" id="2979464"/>
    <lineage>
        <taxon>Bacteria</taxon>
        <taxon>Pseudomonadati</taxon>
        <taxon>Bacteroidota</taxon>
        <taxon>Cytophagia</taxon>
        <taxon>Cytophagales</taxon>
        <taxon>Reichenbachiellaceae</taxon>
        <taxon>Reichenbachiella</taxon>
    </lineage>
</organism>
<feature type="transmembrane region" description="Helical" evidence="1">
    <location>
        <begin position="85"/>
        <end position="103"/>
    </location>
</feature>
<feature type="transmembrane region" description="Helical" evidence="1">
    <location>
        <begin position="124"/>
        <end position="140"/>
    </location>
</feature>
<feature type="transmembrane region" description="Helical" evidence="1">
    <location>
        <begin position="45"/>
        <end position="65"/>
    </location>
</feature>
<evidence type="ECO:0008006" key="4">
    <source>
        <dbReference type="Google" id="ProtNLM"/>
    </source>
</evidence>
<sequence length="149" mass="16766">MYSILLYAHSWIRWAVLILAVLSIYKSFVGSKGNLPYTKSDKSIAAAFVGTLHLMFLLGLGLYFTSPYAFNAFGGDVSVMKEPTLRYWAVEHVFMMIAGIAIISIGKAKAKRATTDKEKFKKQLIFFSIGLLVILSRIPWGESARLFRF</sequence>
<evidence type="ECO:0000256" key="1">
    <source>
        <dbReference type="SAM" id="Phobius"/>
    </source>
</evidence>
<name>A0ABY6CPD4_9BACT</name>
<keyword evidence="1" id="KW-0812">Transmembrane</keyword>
<reference evidence="2" key="1">
    <citation type="submission" date="2022-09" db="EMBL/GenBank/DDBJ databases">
        <title>Comparative genomics and taxonomic characterization of three novel marine species of genus Reichenbachiella exhibiting antioxidant and polysaccharide degradation activities.</title>
        <authorList>
            <person name="Muhammad N."/>
            <person name="Lee Y.-J."/>
            <person name="Ko J."/>
            <person name="Kim S.-G."/>
        </authorList>
    </citation>
    <scope>NUCLEOTIDE SEQUENCE</scope>
    <source>
        <strain evidence="2">BKB1-1</strain>
    </source>
</reference>
<proteinExistence type="predicted"/>
<dbReference type="RefSeq" id="WP_262309339.1">
    <property type="nucleotide sequence ID" value="NZ_CP106679.1"/>
</dbReference>
<keyword evidence="1" id="KW-1133">Transmembrane helix</keyword>
<protein>
    <recommendedName>
        <fullName evidence="4">Cytochrome B</fullName>
    </recommendedName>
</protein>
<keyword evidence="1" id="KW-0472">Membrane</keyword>
<accession>A0ABY6CPD4</accession>